<dbReference type="CDD" id="cd01205">
    <property type="entry name" value="EVH1_WASP-like"/>
    <property type="match status" value="1"/>
</dbReference>
<evidence type="ECO:0000259" key="3">
    <source>
        <dbReference type="PROSITE" id="PS50108"/>
    </source>
</evidence>
<dbReference type="InterPro" id="IPR000697">
    <property type="entry name" value="WH1/EVH1_dom"/>
</dbReference>
<dbReference type="InterPro" id="IPR036936">
    <property type="entry name" value="CRIB_dom_sf"/>
</dbReference>
<dbReference type="FunFam" id="2.30.29.30:FF:000281">
    <property type="entry name" value="Actin associated protein"/>
    <property type="match status" value="1"/>
</dbReference>
<keyword evidence="1" id="KW-0597">Phosphoprotein</keyword>
<dbReference type="Gene3D" id="3.90.810.10">
    <property type="entry name" value="CRIB domain"/>
    <property type="match status" value="1"/>
</dbReference>
<evidence type="ECO:0000256" key="2">
    <source>
        <dbReference type="SAM" id="MobiDB-lite"/>
    </source>
</evidence>
<dbReference type="PROSITE" id="PS50108">
    <property type="entry name" value="CRIB"/>
    <property type="match status" value="1"/>
</dbReference>
<dbReference type="SMART" id="SM00461">
    <property type="entry name" value="WH1"/>
    <property type="match status" value="1"/>
</dbReference>
<feature type="domain" description="WH1" evidence="4">
    <location>
        <begin position="18"/>
        <end position="129"/>
    </location>
</feature>
<dbReference type="Proteomes" id="UP001194468">
    <property type="component" value="Unassembled WGS sequence"/>
</dbReference>
<dbReference type="Pfam" id="PF00786">
    <property type="entry name" value="PBD"/>
    <property type="match status" value="1"/>
</dbReference>
<dbReference type="Gene3D" id="2.30.29.30">
    <property type="entry name" value="Pleckstrin-homology domain (PH domain)/Phosphotyrosine-binding domain (PTB)"/>
    <property type="match status" value="1"/>
</dbReference>
<evidence type="ECO:0000259" key="4">
    <source>
        <dbReference type="PROSITE" id="PS50229"/>
    </source>
</evidence>
<evidence type="ECO:0000313" key="5">
    <source>
        <dbReference type="EMBL" id="KAF8443941.1"/>
    </source>
</evidence>
<comment type="caution">
    <text evidence="5">The sequence shown here is derived from an EMBL/GenBank/DDBJ whole genome shotgun (WGS) entry which is preliminary data.</text>
</comment>
<keyword evidence="6" id="KW-1185">Reference proteome</keyword>
<dbReference type="GO" id="GO:0071933">
    <property type="term" value="F:Arp2/3 complex binding"/>
    <property type="evidence" value="ECO:0007669"/>
    <property type="project" value="UniProtKB-ARBA"/>
</dbReference>
<feature type="domain" description="CRIB" evidence="3">
    <location>
        <begin position="151"/>
        <end position="166"/>
    </location>
</feature>
<feature type="region of interest" description="Disordered" evidence="2">
    <location>
        <begin position="219"/>
        <end position="290"/>
    </location>
</feature>
<dbReference type="InterPro" id="IPR011993">
    <property type="entry name" value="PH-like_dom_sf"/>
</dbReference>
<dbReference type="PROSITE" id="PS50229">
    <property type="entry name" value="WH1"/>
    <property type="match status" value="1"/>
</dbReference>
<dbReference type="SUPFAM" id="SSF50729">
    <property type="entry name" value="PH domain-like"/>
    <property type="match status" value="1"/>
</dbReference>
<accession>A0AAD4GHF2</accession>
<dbReference type="GO" id="GO:0030479">
    <property type="term" value="C:actin cortical patch"/>
    <property type="evidence" value="ECO:0007669"/>
    <property type="project" value="UniProtKB-ARBA"/>
</dbReference>
<reference evidence="5" key="2">
    <citation type="journal article" date="2020" name="Nat. Commun.">
        <title>Large-scale genome sequencing of mycorrhizal fungi provides insights into the early evolution of symbiotic traits.</title>
        <authorList>
            <person name="Miyauchi S."/>
            <person name="Kiss E."/>
            <person name="Kuo A."/>
            <person name="Drula E."/>
            <person name="Kohler A."/>
            <person name="Sanchez-Garcia M."/>
            <person name="Morin E."/>
            <person name="Andreopoulos B."/>
            <person name="Barry K.W."/>
            <person name="Bonito G."/>
            <person name="Buee M."/>
            <person name="Carver A."/>
            <person name="Chen C."/>
            <person name="Cichocki N."/>
            <person name="Clum A."/>
            <person name="Culley D."/>
            <person name="Crous P.W."/>
            <person name="Fauchery L."/>
            <person name="Girlanda M."/>
            <person name="Hayes R.D."/>
            <person name="Keri Z."/>
            <person name="LaButti K."/>
            <person name="Lipzen A."/>
            <person name="Lombard V."/>
            <person name="Magnuson J."/>
            <person name="Maillard F."/>
            <person name="Murat C."/>
            <person name="Nolan M."/>
            <person name="Ohm R.A."/>
            <person name="Pangilinan J."/>
            <person name="Pereira M.F."/>
            <person name="Perotto S."/>
            <person name="Peter M."/>
            <person name="Pfister S."/>
            <person name="Riley R."/>
            <person name="Sitrit Y."/>
            <person name="Stielow J.B."/>
            <person name="Szollosi G."/>
            <person name="Zifcakova L."/>
            <person name="Stursova M."/>
            <person name="Spatafora J.W."/>
            <person name="Tedersoo L."/>
            <person name="Vaario L.M."/>
            <person name="Yamada A."/>
            <person name="Yan M."/>
            <person name="Wang P."/>
            <person name="Xu J."/>
            <person name="Bruns T."/>
            <person name="Baldrian P."/>
            <person name="Vilgalys R."/>
            <person name="Dunand C."/>
            <person name="Henrissat B."/>
            <person name="Grigoriev I.V."/>
            <person name="Hibbett D."/>
            <person name="Nagy L.G."/>
            <person name="Martin F.M."/>
        </authorList>
    </citation>
    <scope>NUCLEOTIDE SEQUENCE</scope>
    <source>
        <strain evidence="5">BED1</strain>
    </source>
</reference>
<evidence type="ECO:0000313" key="6">
    <source>
        <dbReference type="Proteomes" id="UP001194468"/>
    </source>
</evidence>
<gene>
    <name evidence="5" type="ORF">L210DRAFT_3102491</name>
</gene>
<name>A0AAD4GHF2_BOLED</name>
<dbReference type="InterPro" id="IPR033927">
    <property type="entry name" value="WASPfam_EVH1"/>
</dbReference>
<evidence type="ECO:0000256" key="1">
    <source>
        <dbReference type="ARBA" id="ARBA00022553"/>
    </source>
</evidence>
<evidence type="ECO:0008006" key="7">
    <source>
        <dbReference type="Google" id="ProtNLM"/>
    </source>
</evidence>
<sequence>MPTKSLTPEEKSKVSSAIPTSSHKILVAVPARIYLAHPQRDKWSYAGLQGALAFTHDKSKDAFIMKLVDFEGTRGIIWQHELYAQFDYRKDRPFFHSFPGDDCMIGVVFADEKDATMFYKKVTSRKAEKAAKVSAEPQKVKKGGKIDKSMISGPQAGSFKHVAHVGFHAEKGYISNNVDESWLSLVRNLQGHGVTEEVIEENKEFIQDFVRQAQENANVAATAPKKKPPPPPVPRRGAHAASSSVTSTNGDVAPPPPSFTPRQPPRSGLPVPPPPPQRGPTFPVLHRLDQ</sequence>
<protein>
    <recommendedName>
        <fullName evidence="7">WH1-domain-containing protein</fullName>
    </recommendedName>
</protein>
<dbReference type="GO" id="GO:0008092">
    <property type="term" value="F:cytoskeletal protein binding"/>
    <property type="evidence" value="ECO:0007669"/>
    <property type="project" value="UniProtKB-ARBA"/>
</dbReference>
<dbReference type="AlphaFoldDB" id="A0AAD4GHF2"/>
<proteinExistence type="predicted"/>
<dbReference type="InterPro" id="IPR000095">
    <property type="entry name" value="CRIB_dom"/>
</dbReference>
<dbReference type="GO" id="GO:0007015">
    <property type="term" value="P:actin filament organization"/>
    <property type="evidence" value="ECO:0007669"/>
    <property type="project" value="UniProtKB-ARBA"/>
</dbReference>
<dbReference type="EMBL" id="WHUW01000007">
    <property type="protein sequence ID" value="KAF8443941.1"/>
    <property type="molecule type" value="Genomic_DNA"/>
</dbReference>
<feature type="compositionally biased region" description="Pro residues" evidence="2">
    <location>
        <begin position="253"/>
        <end position="264"/>
    </location>
</feature>
<reference evidence="5" key="1">
    <citation type="submission" date="2019-10" db="EMBL/GenBank/DDBJ databases">
        <authorList>
            <consortium name="DOE Joint Genome Institute"/>
            <person name="Kuo A."/>
            <person name="Miyauchi S."/>
            <person name="Kiss E."/>
            <person name="Drula E."/>
            <person name="Kohler A."/>
            <person name="Sanchez-Garcia M."/>
            <person name="Andreopoulos B."/>
            <person name="Barry K.W."/>
            <person name="Bonito G."/>
            <person name="Buee M."/>
            <person name="Carver A."/>
            <person name="Chen C."/>
            <person name="Cichocki N."/>
            <person name="Clum A."/>
            <person name="Culley D."/>
            <person name="Crous P.W."/>
            <person name="Fauchery L."/>
            <person name="Girlanda M."/>
            <person name="Hayes R."/>
            <person name="Keri Z."/>
            <person name="LaButti K."/>
            <person name="Lipzen A."/>
            <person name="Lombard V."/>
            <person name="Magnuson J."/>
            <person name="Maillard F."/>
            <person name="Morin E."/>
            <person name="Murat C."/>
            <person name="Nolan M."/>
            <person name="Ohm R."/>
            <person name="Pangilinan J."/>
            <person name="Pereira M."/>
            <person name="Perotto S."/>
            <person name="Peter M."/>
            <person name="Riley R."/>
            <person name="Sitrit Y."/>
            <person name="Stielow B."/>
            <person name="Szollosi G."/>
            <person name="Zifcakova L."/>
            <person name="Stursova M."/>
            <person name="Spatafora J.W."/>
            <person name="Tedersoo L."/>
            <person name="Vaario L.-M."/>
            <person name="Yamada A."/>
            <person name="Yan M."/>
            <person name="Wang P."/>
            <person name="Xu J."/>
            <person name="Bruns T."/>
            <person name="Baldrian P."/>
            <person name="Vilgalys R."/>
            <person name="Henrissat B."/>
            <person name="Grigoriev I.V."/>
            <person name="Hibbett D."/>
            <person name="Nagy L.G."/>
            <person name="Martin F.M."/>
        </authorList>
    </citation>
    <scope>NUCLEOTIDE SEQUENCE</scope>
    <source>
        <strain evidence="5">BED1</strain>
    </source>
</reference>
<dbReference type="Pfam" id="PF00568">
    <property type="entry name" value="WH1"/>
    <property type="match status" value="1"/>
</dbReference>
<organism evidence="5 6">
    <name type="scientific">Boletus edulis BED1</name>
    <dbReference type="NCBI Taxonomy" id="1328754"/>
    <lineage>
        <taxon>Eukaryota</taxon>
        <taxon>Fungi</taxon>
        <taxon>Dikarya</taxon>
        <taxon>Basidiomycota</taxon>
        <taxon>Agaricomycotina</taxon>
        <taxon>Agaricomycetes</taxon>
        <taxon>Agaricomycetidae</taxon>
        <taxon>Boletales</taxon>
        <taxon>Boletineae</taxon>
        <taxon>Boletaceae</taxon>
        <taxon>Boletoideae</taxon>
        <taxon>Boletus</taxon>
    </lineage>
</organism>